<feature type="compositionally biased region" description="Low complexity" evidence="1">
    <location>
        <begin position="193"/>
        <end position="204"/>
    </location>
</feature>
<feature type="region of interest" description="Disordered" evidence="1">
    <location>
        <begin position="173"/>
        <end position="252"/>
    </location>
</feature>
<name>A0A1L4CWZ8_9BACT</name>
<dbReference type="InterPro" id="IPR052196">
    <property type="entry name" value="Bact_Kbp"/>
</dbReference>
<gene>
    <name evidence="3" type="ORF">AXG55_00360</name>
</gene>
<dbReference type="STRING" id="1915309.AXG55_00360"/>
<dbReference type="InterPro" id="IPR018392">
    <property type="entry name" value="LysM"/>
</dbReference>
<dbReference type="PANTHER" id="PTHR34700:SF4">
    <property type="entry name" value="PHAGE-LIKE ELEMENT PBSX PROTEIN XKDP"/>
    <property type="match status" value="1"/>
</dbReference>
<evidence type="ECO:0000313" key="3">
    <source>
        <dbReference type="EMBL" id="APJ02466.1"/>
    </source>
</evidence>
<evidence type="ECO:0000256" key="1">
    <source>
        <dbReference type="SAM" id="MobiDB-lite"/>
    </source>
</evidence>
<dbReference type="SMART" id="SM00257">
    <property type="entry name" value="LysM"/>
    <property type="match status" value="2"/>
</dbReference>
<dbReference type="AlphaFoldDB" id="A0A1L4CWZ8"/>
<feature type="domain" description="LysM" evidence="2">
    <location>
        <begin position="109"/>
        <end position="157"/>
    </location>
</feature>
<organism evidence="3 4">
    <name type="scientific">Silvanigrella aquatica</name>
    <dbReference type="NCBI Taxonomy" id="1915309"/>
    <lineage>
        <taxon>Bacteria</taxon>
        <taxon>Pseudomonadati</taxon>
        <taxon>Bdellovibrionota</taxon>
        <taxon>Oligoflexia</taxon>
        <taxon>Silvanigrellales</taxon>
        <taxon>Silvanigrellaceae</taxon>
        <taxon>Silvanigrella</taxon>
    </lineage>
</organism>
<dbReference type="EMBL" id="CP017834">
    <property type="protein sequence ID" value="APJ02466.1"/>
    <property type="molecule type" value="Genomic_DNA"/>
</dbReference>
<dbReference type="CDD" id="cd00118">
    <property type="entry name" value="LysM"/>
    <property type="match status" value="1"/>
</dbReference>
<dbReference type="Proteomes" id="UP000184731">
    <property type="component" value="Chromosome"/>
</dbReference>
<dbReference type="InterPro" id="IPR036779">
    <property type="entry name" value="LysM_dom_sf"/>
</dbReference>
<dbReference type="Gene3D" id="3.10.350.10">
    <property type="entry name" value="LysM domain"/>
    <property type="match status" value="2"/>
</dbReference>
<dbReference type="KEGG" id="saqi:AXG55_00360"/>
<dbReference type="PROSITE" id="PS51782">
    <property type="entry name" value="LYSM"/>
    <property type="match status" value="2"/>
</dbReference>
<feature type="region of interest" description="Disordered" evidence="1">
    <location>
        <begin position="1"/>
        <end position="27"/>
    </location>
</feature>
<sequence length="252" mass="28498">MTSSENNKETPQITAEVKEEPNNKLSPDYAEGLVPPANQEILMPYYVKAGDNLAKISKRIYGESKSWKKIAELNHLIDANKIYAGDVIYYTVTDRSKIFAETYENAPKAKIIVKKGDTLYQISKVVFGKAKDWRVLWKENPQIMNPDRIKVGTAIYFRPKALTADASAIISNEKGNDNKETPMQKNSSDEILNSDNNKNNNQNNSALKEDVKTEDKVSDEIKSERDNSAKTDSQEDKDTKNNSTDKNDLNRE</sequence>
<dbReference type="SUPFAM" id="SSF54106">
    <property type="entry name" value="LysM domain"/>
    <property type="match status" value="1"/>
</dbReference>
<feature type="compositionally biased region" description="Basic and acidic residues" evidence="1">
    <location>
        <begin position="207"/>
        <end position="252"/>
    </location>
</feature>
<accession>A0A1L4CWZ8</accession>
<feature type="domain" description="LysM" evidence="2">
    <location>
        <begin position="43"/>
        <end position="90"/>
    </location>
</feature>
<keyword evidence="4" id="KW-1185">Reference proteome</keyword>
<evidence type="ECO:0000259" key="2">
    <source>
        <dbReference type="PROSITE" id="PS51782"/>
    </source>
</evidence>
<feature type="compositionally biased region" description="Polar residues" evidence="1">
    <location>
        <begin position="1"/>
        <end position="13"/>
    </location>
</feature>
<proteinExistence type="predicted"/>
<dbReference type="Pfam" id="PF01476">
    <property type="entry name" value="LysM"/>
    <property type="match status" value="2"/>
</dbReference>
<protein>
    <recommendedName>
        <fullName evidence="2">LysM domain-containing protein</fullName>
    </recommendedName>
</protein>
<evidence type="ECO:0000313" key="4">
    <source>
        <dbReference type="Proteomes" id="UP000184731"/>
    </source>
</evidence>
<reference evidence="3 4" key="1">
    <citation type="submission" date="2016-10" db="EMBL/GenBank/DDBJ databases">
        <title>Silvanigrella aquatica sp. nov., isolated from a freshwater lake located in the Black Forest, Germany, description of Silvanigrellaceae fam. nov., Silvanigrellales ord. nov., reclassification of the order Bdellovibrionales in the class Oligoflexia, reclassification of the families Bacteriovoracaceae and Halobacteriovoraceae in the new order Bacteriovoracales ord. nov., and reclassification of the family Pseudobacteriovoracaceae in the order Oligoflexiales.</title>
        <authorList>
            <person name="Hahn M.W."/>
            <person name="Schmidt J."/>
            <person name="Koll U."/>
            <person name="Rohde M."/>
            <person name="Verbag S."/>
            <person name="Pitt A."/>
            <person name="Nakai R."/>
            <person name="Naganuma T."/>
            <person name="Lang E."/>
        </authorList>
    </citation>
    <scope>NUCLEOTIDE SEQUENCE [LARGE SCALE GENOMIC DNA]</scope>
    <source>
        <strain evidence="3 4">MWH-Nonnen-W8red</strain>
    </source>
</reference>
<dbReference type="PANTHER" id="PTHR34700">
    <property type="entry name" value="POTASSIUM BINDING PROTEIN KBP"/>
    <property type="match status" value="1"/>
</dbReference>